<dbReference type="PROSITE" id="PS50181">
    <property type="entry name" value="FBOX"/>
    <property type="match status" value="1"/>
</dbReference>
<dbReference type="Pfam" id="PF14299">
    <property type="entry name" value="PP2"/>
    <property type="match status" value="1"/>
</dbReference>
<name>A0A8X8BC75_BRACI</name>
<dbReference type="AlphaFoldDB" id="A0A8X8BC75"/>
<dbReference type="OrthoDB" id="9970274at2759"/>
<proteinExistence type="predicted"/>
<feature type="region of interest" description="Disordered" evidence="1">
    <location>
        <begin position="1"/>
        <end position="21"/>
    </location>
</feature>
<dbReference type="InterPro" id="IPR036047">
    <property type="entry name" value="F-box-like_dom_sf"/>
</dbReference>
<dbReference type="PANTHER" id="PTHR31960">
    <property type="entry name" value="F-BOX PROTEIN PP2-A15"/>
    <property type="match status" value="1"/>
</dbReference>
<dbReference type="SUPFAM" id="SSF81383">
    <property type="entry name" value="F-box domain"/>
    <property type="match status" value="1"/>
</dbReference>
<dbReference type="EMBL" id="JAAMPC010000001">
    <property type="protein sequence ID" value="KAG2329138.1"/>
    <property type="molecule type" value="Genomic_DNA"/>
</dbReference>
<dbReference type="Proteomes" id="UP000886595">
    <property type="component" value="Unassembled WGS sequence"/>
</dbReference>
<evidence type="ECO:0000256" key="1">
    <source>
        <dbReference type="SAM" id="MobiDB-lite"/>
    </source>
</evidence>
<comment type="caution">
    <text evidence="3">The sequence shown here is derived from an EMBL/GenBank/DDBJ whole genome shotgun (WGS) entry which is preliminary data.</text>
</comment>
<dbReference type="Pfam" id="PF12937">
    <property type="entry name" value="F-box-like"/>
    <property type="match status" value="1"/>
</dbReference>
<accession>A0A8X8BC75</accession>
<keyword evidence="4" id="KW-1185">Reference proteome</keyword>
<sequence length="301" mass="34212">MGSSLSNLDDEETNDSSMGPSLGDIPESCIAAVFMYLTPPEICNLAGLNRSFRGAASSDSVWEKKLPPNYQDLLDLLPPERYLGLSKKDIFAVLSRPIPFDDDNKELWIDRVTGRVCMAVSARGMAITGIEDRRYWNWIPTDESRFHVVAYLQQIWWFEVDGTVTFHLPPGIYSLSFRIHLGGFAKKSGRRVCNYEHTHGWDLKPVRFSLSTSDGQEASCEYYLDDVKREESHGHHKRGYWIDYKVGEFVVTGSEPSTEIKWSMKQIDCTHSKGGLCVDSVFINPIGDLKDYRTKSFCEID</sequence>
<dbReference type="PANTHER" id="PTHR31960:SF2">
    <property type="entry name" value="F-BOX PROTEIN PP2-A15"/>
    <property type="match status" value="1"/>
</dbReference>
<organism evidence="3 4">
    <name type="scientific">Brassica carinata</name>
    <name type="common">Ethiopian mustard</name>
    <name type="synonym">Abyssinian cabbage</name>
    <dbReference type="NCBI Taxonomy" id="52824"/>
    <lineage>
        <taxon>Eukaryota</taxon>
        <taxon>Viridiplantae</taxon>
        <taxon>Streptophyta</taxon>
        <taxon>Embryophyta</taxon>
        <taxon>Tracheophyta</taxon>
        <taxon>Spermatophyta</taxon>
        <taxon>Magnoliopsida</taxon>
        <taxon>eudicotyledons</taxon>
        <taxon>Gunneridae</taxon>
        <taxon>Pentapetalae</taxon>
        <taxon>rosids</taxon>
        <taxon>malvids</taxon>
        <taxon>Brassicales</taxon>
        <taxon>Brassicaceae</taxon>
        <taxon>Brassiceae</taxon>
        <taxon>Brassica</taxon>
    </lineage>
</organism>
<dbReference type="InterPro" id="IPR025886">
    <property type="entry name" value="PP2-like"/>
</dbReference>
<evidence type="ECO:0000259" key="2">
    <source>
        <dbReference type="PROSITE" id="PS50181"/>
    </source>
</evidence>
<evidence type="ECO:0000313" key="3">
    <source>
        <dbReference type="EMBL" id="KAG2329138.1"/>
    </source>
</evidence>
<protein>
    <recommendedName>
        <fullName evidence="2">F-box domain-containing protein</fullName>
    </recommendedName>
</protein>
<reference evidence="3 4" key="1">
    <citation type="submission" date="2020-02" db="EMBL/GenBank/DDBJ databases">
        <authorList>
            <person name="Ma Q."/>
            <person name="Huang Y."/>
            <person name="Song X."/>
            <person name="Pei D."/>
        </authorList>
    </citation>
    <scope>NUCLEOTIDE SEQUENCE [LARGE SCALE GENOMIC DNA]</scope>
    <source>
        <strain evidence="3">Sxm20200214</strain>
        <tissue evidence="3">Leaf</tissue>
    </source>
</reference>
<evidence type="ECO:0000313" key="4">
    <source>
        <dbReference type="Proteomes" id="UP000886595"/>
    </source>
</evidence>
<dbReference type="CDD" id="cd22162">
    <property type="entry name" value="F-box_AtSKIP3-like"/>
    <property type="match status" value="1"/>
</dbReference>
<gene>
    <name evidence="3" type="ORF">Bca52824_000318</name>
</gene>
<feature type="domain" description="F-box" evidence="2">
    <location>
        <begin position="19"/>
        <end position="65"/>
    </location>
</feature>
<dbReference type="InterPro" id="IPR001810">
    <property type="entry name" value="F-box_dom"/>
</dbReference>